<organism evidence="1 2">
    <name type="scientific">Clavispora lusitaniae (strain ATCC 42720)</name>
    <name type="common">Yeast</name>
    <name type="synonym">Candida lusitaniae</name>
    <dbReference type="NCBI Taxonomy" id="306902"/>
    <lineage>
        <taxon>Eukaryota</taxon>
        <taxon>Fungi</taxon>
        <taxon>Dikarya</taxon>
        <taxon>Ascomycota</taxon>
        <taxon>Saccharomycotina</taxon>
        <taxon>Pichiomycetes</taxon>
        <taxon>Metschnikowiaceae</taxon>
        <taxon>Clavispora</taxon>
    </lineage>
</organism>
<dbReference type="VEuPathDB" id="FungiDB:CLUG_00999"/>
<dbReference type="KEGG" id="clu:CLUG_00999"/>
<dbReference type="OMA" id="HIRRFFM"/>
<dbReference type="InParanoid" id="C4XYH6"/>
<dbReference type="Proteomes" id="UP000007703">
    <property type="component" value="Unassembled WGS sequence"/>
</dbReference>
<dbReference type="AlphaFoldDB" id="C4XYH6"/>
<evidence type="ECO:0000313" key="1">
    <source>
        <dbReference type="EMBL" id="EEQ36876.1"/>
    </source>
</evidence>
<protein>
    <submittedName>
        <fullName evidence="1">Uncharacterized protein</fullName>
    </submittedName>
</protein>
<gene>
    <name evidence="1" type="ORF">CLUG_00999</name>
</gene>
<accession>C4XYH6</accession>
<evidence type="ECO:0000313" key="2">
    <source>
        <dbReference type="Proteomes" id="UP000007703"/>
    </source>
</evidence>
<proteinExistence type="predicted"/>
<reference evidence="1 2" key="1">
    <citation type="journal article" date="2009" name="Nature">
        <title>Evolution of pathogenicity and sexual reproduction in eight Candida genomes.</title>
        <authorList>
            <person name="Butler G."/>
            <person name="Rasmussen M.D."/>
            <person name="Lin M.F."/>
            <person name="Santos M.A."/>
            <person name="Sakthikumar S."/>
            <person name="Munro C.A."/>
            <person name="Rheinbay E."/>
            <person name="Grabherr M."/>
            <person name="Forche A."/>
            <person name="Reedy J.L."/>
            <person name="Agrafioti I."/>
            <person name="Arnaud M.B."/>
            <person name="Bates S."/>
            <person name="Brown A.J."/>
            <person name="Brunke S."/>
            <person name="Costanzo M.C."/>
            <person name="Fitzpatrick D.A."/>
            <person name="de Groot P.W."/>
            <person name="Harris D."/>
            <person name="Hoyer L.L."/>
            <person name="Hube B."/>
            <person name="Klis F.M."/>
            <person name="Kodira C."/>
            <person name="Lennard N."/>
            <person name="Logue M.E."/>
            <person name="Martin R."/>
            <person name="Neiman A.M."/>
            <person name="Nikolaou E."/>
            <person name="Quail M.A."/>
            <person name="Quinn J."/>
            <person name="Santos M.C."/>
            <person name="Schmitzberger F.F."/>
            <person name="Sherlock G."/>
            <person name="Shah P."/>
            <person name="Silverstein K.A."/>
            <person name="Skrzypek M.S."/>
            <person name="Soll D."/>
            <person name="Staggs R."/>
            <person name="Stansfield I."/>
            <person name="Stumpf M.P."/>
            <person name="Sudbery P.E."/>
            <person name="Srikantha T."/>
            <person name="Zeng Q."/>
            <person name="Berman J."/>
            <person name="Berriman M."/>
            <person name="Heitman J."/>
            <person name="Gow N.A."/>
            <person name="Lorenz M.C."/>
            <person name="Birren B.W."/>
            <person name="Kellis M."/>
            <person name="Cuomo C.A."/>
        </authorList>
    </citation>
    <scope>NUCLEOTIDE SEQUENCE [LARGE SCALE GENOMIC DNA]</scope>
    <source>
        <strain evidence="1 2">ATCC 42720</strain>
    </source>
</reference>
<sequence length="285" mass="31749">MKLMVMSLVFVQNFVSPLWQHEGSLVHLGIVVFQVLVDKFVVPLESQWLLDISGLVLATNHESNSTGGVSWNRGVSVFSHRENSLAVLLQFGDDVHVQPDTFCSGGDNTLLSQSTLQQLKVRLLEERLCWTFRVRRVGNDHVKSVLVVLQKLKTVTNVHLGSWVVVSFCHVWQVLLGNLNDSLVNVTQPSFLDRGVLQDFSQNTSVSTSNNQSLLWVWVRVHGQVSDHLSVRVFISLCNSNTVVQNQDIAPVCGLENQNISVLGLTSIQNLLNFQGHGRSRPHGV</sequence>
<dbReference type="EMBL" id="CH408076">
    <property type="protein sequence ID" value="EEQ36876.1"/>
    <property type="molecule type" value="Genomic_DNA"/>
</dbReference>
<name>C4XYH6_CLAL4</name>
<dbReference type="HOGENOM" id="CLU_976609_0_0_1"/>